<accession>A0A1C6RS92</accession>
<dbReference type="EMBL" id="FMHU01000001">
    <property type="protein sequence ID" value="SCL19901.1"/>
    <property type="molecule type" value="Genomic_DNA"/>
</dbReference>
<name>A0A1C6RS92_9ACTN</name>
<evidence type="ECO:0000313" key="2">
    <source>
        <dbReference type="Proteomes" id="UP000198906"/>
    </source>
</evidence>
<gene>
    <name evidence="1" type="ORF">GA0074694_2855</name>
</gene>
<dbReference type="Proteomes" id="UP000198906">
    <property type="component" value="Unassembled WGS sequence"/>
</dbReference>
<organism evidence="1 2">
    <name type="scientific">Micromonospora inyonensis</name>
    <dbReference type="NCBI Taxonomy" id="47866"/>
    <lineage>
        <taxon>Bacteria</taxon>
        <taxon>Bacillati</taxon>
        <taxon>Actinomycetota</taxon>
        <taxon>Actinomycetes</taxon>
        <taxon>Micromonosporales</taxon>
        <taxon>Micromonosporaceae</taxon>
        <taxon>Micromonospora</taxon>
    </lineage>
</organism>
<keyword evidence="2" id="KW-1185">Reference proteome</keyword>
<protein>
    <submittedName>
        <fullName evidence="1">Uncharacterized protein</fullName>
    </submittedName>
</protein>
<proteinExistence type="predicted"/>
<evidence type="ECO:0000313" key="1">
    <source>
        <dbReference type="EMBL" id="SCL19901.1"/>
    </source>
</evidence>
<dbReference type="AlphaFoldDB" id="A0A1C6RS92"/>
<reference evidence="2" key="1">
    <citation type="submission" date="2016-06" db="EMBL/GenBank/DDBJ databases">
        <authorList>
            <person name="Varghese N."/>
        </authorList>
    </citation>
    <scope>NUCLEOTIDE SEQUENCE [LARGE SCALE GENOMIC DNA]</scope>
    <source>
        <strain evidence="2">DSM 46123</strain>
    </source>
</reference>
<dbReference type="RefSeq" id="WP_176737900.1">
    <property type="nucleotide sequence ID" value="NZ_FMHU01000001.1"/>
</dbReference>
<sequence length="53" mass="5852">MTRTSRFAVRAIGLAGVLTGDSDGCDCRMDALMFLDTVVSASDVEKQYRYMAR</sequence>